<comment type="caution">
    <text evidence="6">The sequence shown here is derived from an EMBL/GenBank/DDBJ whole genome shotgun (WGS) entry which is preliminary data.</text>
</comment>
<dbReference type="Proteomes" id="UP000703269">
    <property type="component" value="Unassembled WGS sequence"/>
</dbReference>
<evidence type="ECO:0000256" key="1">
    <source>
        <dbReference type="ARBA" id="ARBA00004123"/>
    </source>
</evidence>
<evidence type="ECO:0008006" key="8">
    <source>
        <dbReference type="Google" id="ProtNLM"/>
    </source>
</evidence>
<keyword evidence="3" id="KW-0677">Repeat</keyword>
<dbReference type="InterPro" id="IPR038753">
    <property type="entry name" value="NFKBIL1"/>
</dbReference>
<evidence type="ECO:0000313" key="7">
    <source>
        <dbReference type="Proteomes" id="UP000703269"/>
    </source>
</evidence>
<comment type="subcellular location">
    <subcellularLocation>
        <location evidence="1">Nucleus</location>
    </subcellularLocation>
</comment>
<gene>
    <name evidence="6" type="ORF">PsYK624_027060</name>
</gene>
<proteinExistence type="predicted"/>
<dbReference type="PANTHER" id="PTHR15263">
    <property type="entry name" value="I-KAPPA-B-LIKE PROTEIN IKBL"/>
    <property type="match status" value="1"/>
</dbReference>
<protein>
    <recommendedName>
        <fullName evidence="8">J domain-containing protein</fullName>
    </recommendedName>
</protein>
<accession>A0A9P3G1Q3</accession>
<dbReference type="GO" id="GO:0043124">
    <property type="term" value="P:negative regulation of canonical NF-kappaB signal transduction"/>
    <property type="evidence" value="ECO:0007669"/>
    <property type="project" value="InterPro"/>
</dbReference>
<dbReference type="PANTHER" id="PTHR15263:SF1">
    <property type="entry name" value="NF-KAPPA-B INHIBITOR-LIKE PROTEIN 1"/>
    <property type="match status" value="1"/>
</dbReference>
<keyword evidence="5" id="KW-0539">Nucleus</keyword>
<keyword evidence="7" id="KW-1185">Reference proteome</keyword>
<name>A0A9P3G1Q3_9APHY</name>
<evidence type="ECO:0000256" key="2">
    <source>
        <dbReference type="ARBA" id="ARBA00022553"/>
    </source>
</evidence>
<dbReference type="EMBL" id="BPQB01000004">
    <property type="protein sequence ID" value="GJE86626.1"/>
    <property type="molecule type" value="Genomic_DNA"/>
</dbReference>
<organism evidence="6 7">
    <name type="scientific">Phanerochaete sordida</name>
    <dbReference type="NCBI Taxonomy" id="48140"/>
    <lineage>
        <taxon>Eukaryota</taxon>
        <taxon>Fungi</taxon>
        <taxon>Dikarya</taxon>
        <taxon>Basidiomycota</taxon>
        <taxon>Agaricomycotina</taxon>
        <taxon>Agaricomycetes</taxon>
        <taxon>Polyporales</taxon>
        <taxon>Phanerochaetaceae</taxon>
        <taxon>Phanerochaete</taxon>
    </lineage>
</organism>
<evidence type="ECO:0000256" key="4">
    <source>
        <dbReference type="ARBA" id="ARBA00023043"/>
    </source>
</evidence>
<keyword evidence="2" id="KW-0597">Phosphoprotein</keyword>
<reference evidence="6 7" key="1">
    <citation type="submission" date="2021-08" db="EMBL/GenBank/DDBJ databases">
        <title>Draft Genome Sequence of Phanerochaete sordida strain YK-624.</title>
        <authorList>
            <person name="Mori T."/>
            <person name="Dohra H."/>
            <person name="Suzuki T."/>
            <person name="Kawagishi H."/>
            <person name="Hirai H."/>
        </authorList>
    </citation>
    <scope>NUCLEOTIDE SEQUENCE [LARGE SCALE GENOMIC DNA]</scope>
    <source>
        <strain evidence="6 7">YK-624</strain>
    </source>
</reference>
<dbReference type="OrthoDB" id="3241983at2759"/>
<evidence type="ECO:0000256" key="5">
    <source>
        <dbReference type="ARBA" id="ARBA00023242"/>
    </source>
</evidence>
<sequence>MAWVRSGGVLRDARGRRDKGRTKWMQEEIRLQDEEKRIMDQWNAYETRWKALNASREPVTWADIPWPSTIPPTTYEDLTHEAVSEFLLATFKVRGFAGSRKERIRSSLLRWHPDKTSTLVSRVQEEEREGVQEGINAVFRSLKQLQDAGKQA</sequence>
<dbReference type="GO" id="GO:0005634">
    <property type="term" value="C:nucleus"/>
    <property type="evidence" value="ECO:0007669"/>
    <property type="project" value="UniProtKB-SubCell"/>
</dbReference>
<keyword evidence="4" id="KW-0040">ANK repeat</keyword>
<evidence type="ECO:0000313" key="6">
    <source>
        <dbReference type="EMBL" id="GJE86626.1"/>
    </source>
</evidence>
<dbReference type="AlphaFoldDB" id="A0A9P3G1Q3"/>
<evidence type="ECO:0000256" key="3">
    <source>
        <dbReference type="ARBA" id="ARBA00022737"/>
    </source>
</evidence>